<feature type="signal peptide" evidence="10">
    <location>
        <begin position="1"/>
        <end position="17"/>
    </location>
</feature>
<feature type="domain" description="Chitin-binding type-1" evidence="11">
    <location>
        <begin position="74"/>
        <end position="118"/>
    </location>
</feature>
<reference evidence="13" key="1">
    <citation type="journal article" date="2023" name="Mol. Phylogenet. Evol.">
        <title>Genome-scale phylogeny and comparative genomics of the fungal order Sordariales.</title>
        <authorList>
            <person name="Hensen N."/>
            <person name="Bonometti L."/>
            <person name="Westerberg I."/>
            <person name="Brannstrom I.O."/>
            <person name="Guillou S."/>
            <person name="Cros-Aarteil S."/>
            <person name="Calhoun S."/>
            <person name="Haridas S."/>
            <person name="Kuo A."/>
            <person name="Mondo S."/>
            <person name="Pangilinan J."/>
            <person name="Riley R."/>
            <person name="LaButti K."/>
            <person name="Andreopoulos B."/>
            <person name="Lipzen A."/>
            <person name="Chen C."/>
            <person name="Yan M."/>
            <person name="Daum C."/>
            <person name="Ng V."/>
            <person name="Clum A."/>
            <person name="Steindorff A."/>
            <person name="Ohm R.A."/>
            <person name="Martin F."/>
            <person name="Silar P."/>
            <person name="Natvig D.O."/>
            <person name="Lalanne C."/>
            <person name="Gautier V."/>
            <person name="Ament-Velasquez S.L."/>
            <person name="Kruys A."/>
            <person name="Hutchinson M.I."/>
            <person name="Powell A.J."/>
            <person name="Barry K."/>
            <person name="Miller A.N."/>
            <person name="Grigoriev I.V."/>
            <person name="Debuchy R."/>
            <person name="Gladieux P."/>
            <person name="Hiltunen Thoren M."/>
            <person name="Johannesson H."/>
        </authorList>
    </citation>
    <scope>NUCLEOTIDE SEQUENCE</scope>
    <source>
        <strain evidence="13">CBS 103.79</strain>
    </source>
</reference>
<dbReference type="InterPro" id="IPR011330">
    <property type="entry name" value="Glyco_hydro/deAcase_b/a-brl"/>
</dbReference>
<evidence type="ECO:0000256" key="7">
    <source>
        <dbReference type="ARBA" id="ARBA00023285"/>
    </source>
</evidence>
<evidence type="ECO:0000256" key="1">
    <source>
        <dbReference type="ARBA" id="ARBA00001941"/>
    </source>
</evidence>
<keyword evidence="7" id="KW-0170">Cobalt</keyword>
<feature type="disulfide bond" evidence="8">
    <location>
        <begin position="398"/>
        <end position="413"/>
    </location>
</feature>
<dbReference type="PROSITE" id="PS00026">
    <property type="entry name" value="CHIT_BIND_I_1"/>
    <property type="match status" value="1"/>
</dbReference>
<dbReference type="CDD" id="cd10951">
    <property type="entry name" value="CE4_ClCDA_like"/>
    <property type="match status" value="1"/>
</dbReference>
<dbReference type="InterPro" id="IPR036861">
    <property type="entry name" value="Endochitinase-like_sf"/>
</dbReference>
<proteinExistence type="predicted"/>
<evidence type="ECO:0000313" key="13">
    <source>
        <dbReference type="EMBL" id="KAK3901330.1"/>
    </source>
</evidence>
<evidence type="ECO:0000256" key="9">
    <source>
        <dbReference type="SAM" id="MobiDB-lite"/>
    </source>
</evidence>
<dbReference type="InterPro" id="IPR001002">
    <property type="entry name" value="Chitin-bd_1"/>
</dbReference>
<keyword evidence="6" id="KW-0119">Carbohydrate metabolism</keyword>
<evidence type="ECO:0000256" key="10">
    <source>
        <dbReference type="SAM" id="SignalP"/>
    </source>
</evidence>
<comment type="caution">
    <text evidence="8">Lacks conserved residue(s) required for the propagation of feature annotation.</text>
</comment>
<evidence type="ECO:0000259" key="11">
    <source>
        <dbReference type="PROSITE" id="PS50941"/>
    </source>
</evidence>
<evidence type="ECO:0000256" key="3">
    <source>
        <dbReference type="ARBA" id="ARBA00022723"/>
    </source>
</evidence>
<feature type="domain" description="Chitin-binding type-1" evidence="11">
    <location>
        <begin position="395"/>
        <end position="441"/>
    </location>
</feature>
<evidence type="ECO:0000256" key="2">
    <source>
        <dbReference type="ARBA" id="ARBA00022669"/>
    </source>
</evidence>
<evidence type="ECO:0000256" key="5">
    <source>
        <dbReference type="ARBA" id="ARBA00022801"/>
    </source>
</evidence>
<feature type="chain" id="PRO_5042907325" description="Chitin deacetylase" evidence="10">
    <location>
        <begin position="18"/>
        <end position="529"/>
    </location>
</feature>
<name>A0AAN6MI68_9PEZI</name>
<dbReference type="CDD" id="cd11618">
    <property type="entry name" value="ChtBD1_1"/>
    <property type="match status" value="1"/>
</dbReference>
<feature type="region of interest" description="Disordered" evidence="9">
    <location>
        <begin position="450"/>
        <end position="482"/>
    </location>
</feature>
<feature type="disulfide bond" evidence="8">
    <location>
        <begin position="412"/>
        <end position="426"/>
    </location>
</feature>
<dbReference type="Gene3D" id="3.30.60.10">
    <property type="entry name" value="Endochitinase-like"/>
    <property type="match status" value="2"/>
</dbReference>
<evidence type="ECO:0000256" key="4">
    <source>
        <dbReference type="ARBA" id="ARBA00022729"/>
    </source>
</evidence>
<comment type="cofactor">
    <cofactor evidence="1">
        <name>Co(2+)</name>
        <dbReference type="ChEBI" id="CHEBI:48828"/>
    </cofactor>
</comment>
<dbReference type="PANTHER" id="PTHR46471">
    <property type="entry name" value="CHITIN DEACETYLASE"/>
    <property type="match status" value="1"/>
</dbReference>
<dbReference type="GO" id="GO:0008061">
    <property type="term" value="F:chitin binding"/>
    <property type="evidence" value="ECO:0007669"/>
    <property type="project" value="UniProtKB-UniRule"/>
</dbReference>
<dbReference type="Gene3D" id="3.20.20.370">
    <property type="entry name" value="Glycoside hydrolase/deacetylase"/>
    <property type="match status" value="1"/>
</dbReference>
<feature type="region of interest" description="Disordered" evidence="9">
    <location>
        <begin position="40"/>
        <end position="72"/>
    </location>
</feature>
<evidence type="ECO:0000259" key="12">
    <source>
        <dbReference type="PROSITE" id="PS51677"/>
    </source>
</evidence>
<dbReference type="SMART" id="SM00270">
    <property type="entry name" value="ChtBD1"/>
    <property type="match status" value="2"/>
</dbReference>
<keyword evidence="2 8" id="KW-0147">Chitin-binding</keyword>
<feature type="disulfide bond" evidence="8">
    <location>
        <begin position="89"/>
        <end position="103"/>
    </location>
</feature>
<dbReference type="PANTHER" id="PTHR46471:SF2">
    <property type="entry name" value="CHITIN DEACETYLASE-RELATED"/>
    <property type="match status" value="1"/>
</dbReference>
<gene>
    <name evidence="13" type="ORF">C8A05DRAFT_45002</name>
</gene>
<accession>A0AAN6MI68</accession>
<feature type="compositionally biased region" description="Basic and acidic residues" evidence="9">
    <location>
        <begin position="61"/>
        <end position="72"/>
    </location>
</feature>
<evidence type="ECO:0000256" key="6">
    <source>
        <dbReference type="ARBA" id="ARBA00023277"/>
    </source>
</evidence>
<dbReference type="Pfam" id="PF01522">
    <property type="entry name" value="Polysacc_deac_1"/>
    <property type="match status" value="1"/>
</dbReference>
<dbReference type="AlphaFoldDB" id="A0AAN6MI68"/>
<reference evidence="13" key="2">
    <citation type="submission" date="2023-05" db="EMBL/GenBank/DDBJ databases">
        <authorList>
            <consortium name="Lawrence Berkeley National Laboratory"/>
            <person name="Steindorff A."/>
            <person name="Hensen N."/>
            <person name="Bonometti L."/>
            <person name="Westerberg I."/>
            <person name="Brannstrom I.O."/>
            <person name="Guillou S."/>
            <person name="Cros-Aarteil S."/>
            <person name="Calhoun S."/>
            <person name="Haridas S."/>
            <person name="Kuo A."/>
            <person name="Mondo S."/>
            <person name="Pangilinan J."/>
            <person name="Riley R."/>
            <person name="Labutti K."/>
            <person name="Andreopoulos B."/>
            <person name="Lipzen A."/>
            <person name="Chen C."/>
            <person name="Yanf M."/>
            <person name="Daum C."/>
            <person name="Ng V."/>
            <person name="Clum A."/>
            <person name="Ohm R."/>
            <person name="Martin F."/>
            <person name="Silar P."/>
            <person name="Natvig D."/>
            <person name="Lalanne C."/>
            <person name="Gautier V."/>
            <person name="Ament-Velasquez S.L."/>
            <person name="Kruys A."/>
            <person name="Hutchinson M.I."/>
            <person name="Powell A.J."/>
            <person name="Barry K."/>
            <person name="Miller A.N."/>
            <person name="Grigoriev I.V."/>
            <person name="Debuchy R."/>
            <person name="Gladieux P."/>
            <person name="Thoren M.H."/>
            <person name="Johannesson H."/>
        </authorList>
    </citation>
    <scope>NUCLEOTIDE SEQUENCE</scope>
    <source>
        <strain evidence="13">CBS 103.79</strain>
    </source>
</reference>
<dbReference type="GO" id="GO:0005975">
    <property type="term" value="P:carbohydrate metabolic process"/>
    <property type="evidence" value="ECO:0007669"/>
    <property type="project" value="InterPro"/>
</dbReference>
<evidence type="ECO:0000313" key="14">
    <source>
        <dbReference type="Proteomes" id="UP001303889"/>
    </source>
</evidence>
<feature type="compositionally biased region" description="Low complexity" evidence="9">
    <location>
        <begin position="466"/>
        <end position="478"/>
    </location>
</feature>
<keyword evidence="8" id="KW-1015">Disulfide bond</keyword>
<dbReference type="InterPro" id="IPR018371">
    <property type="entry name" value="Chitin-binding_1_CS"/>
</dbReference>
<feature type="disulfide bond" evidence="8">
    <location>
        <begin position="84"/>
        <end position="96"/>
    </location>
</feature>
<dbReference type="InterPro" id="IPR002509">
    <property type="entry name" value="NODB_dom"/>
</dbReference>
<dbReference type="PROSITE" id="PS50941">
    <property type="entry name" value="CHIT_BIND_I_2"/>
    <property type="match status" value="2"/>
</dbReference>
<dbReference type="Proteomes" id="UP001303889">
    <property type="component" value="Unassembled WGS sequence"/>
</dbReference>
<dbReference type="EMBL" id="MU855588">
    <property type="protein sequence ID" value="KAK3901330.1"/>
    <property type="molecule type" value="Genomic_DNA"/>
</dbReference>
<comment type="caution">
    <text evidence="13">The sequence shown here is derived from an EMBL/GenBank/DDBJ whole genome shotgun (WGS) entry which is preliminary data.</text>
</comment>
<dbReference type="PROSITE" id="PS51677">
    <property type="entry name" value="NODB"/>
    <property type="match status" value="1"/>
</dbReference>
<keyword evidence="3" id="KW-0479">Metal-binding</keyword>
<sequence length="529" mass="55551">MKLPSTILAASLAVAFAHDSNHDQHIPKLVGGRRLLAGLESRGGRASPHQRDTAKVPQFATKDDGGLQSRADQDTKCGPGVGSCASDLCCSAEGWCGTGTIYCAAPDCQMNYGPGCDANKKPSGADTSDVARPKLGSVLYGGAGIYDCVKKGDIALTFDDGPYIYTADLLDKLKSYGAKATFFITGNNNGKGMINNPSSIYPAVLKRMHAEGHQIASHTWSHQNASQLTNTQYTNQMVWNEIALNSVLGFFPTYMRPPYSICEKNCQTILSNLGYHVIYFDLDTAGYLNDDASMIQTSKDIWDEAIDGSDPAKKSFLQIEHDIHYQTVYNLTDYILTSLFANGYRAVTVGECLGDPSSNWYRTGPKGSGGTTSTTTIITKTTTSAAPTRTAVSTDGTCGNGVTCAGTRWGSCCSASGLCGVGSEYCSVSKGCQPAWGTCDGTATSTKTSTLYKDPKLTSPPPPPATTTKPTSTPTGPAVSQDGACGPDVGQTCSGSSFGTCCSPAGKCSSNTISCLAILGCQKDYGSCI</sequence>
<keyword evidence="5" id="KW-0378">Hydrolase</keyword>
<dbReference type="SUPFAM" id="SSF88713">
    <property type="entry name" value="Glycoside hydrolase/deacetylase"/>
    <property type="match status" value="1"/>
</dbReference>
<dbReference type="GO" id="GO:0016810">
    <property type="term" value="F:hydrolase activity, acting on carbon-nitrogen (but not peptide) bonds"/>
    <property type="evidence" value="ECO:0007669"/>
    <property type="project" value="InterPro"/>
</dbReference>
<dbReference type="CDD" id="cd00035">
    <property type="entry name" value="ChtBD1"/>
    <property type="match status" value="1"/>
</dbReference>
<evidence type="ECO:0008006" key="15">
    <source>
        <dbReference type="Google" id="ProtNLM"/>
    </source>
</evidence>
<protein>
    <recommendedName>
        <fullName evidence="15">Chitin deacetylase</fullName>
    </recommendedName>
</protein>
<keyword evidence="4 10" id="KW-0732">Signal</keyword>
<evidence type="ECO:0000256" key="8">
    <source>
        <dbReference type="PROSITE-ProRule" id="PRU00261"/>
    </source>
</evidence>
<feature type="domain" description="NodB homology" evidence="12">
    <location>
        <begin position="152"/>
        <end position="347"/>
    </location>
</feature>
<keyword evidence="14" id="KW-1185">Reference proteome</keyword>
<dbReference type="GO" id="GO:0046872">
    <property type="term" value="F:metal ion binding"/>
    <property type="evidence" value="ECO:0007669"/>
    <property type="project" value="UniProtKB-KW"/>
</dbReference>
<dbReference type="SUPFAM" id="SSF57016">
    <property type="entry name" value="Plant lectins/antimicrobial peptides"/>
    <property type="match status" value="2"/>
</dbReference>
<organism evidence="13 14">
    <name type="scientific">Staphylotrichum tortipilum</name>
    <dbReference type="NCBI Taxonomy" id="2831512"/>
    <lineage>
        <taxon>Eukaryota</taxon>
        <taxon>Fungi</taxon>
        <taxon>Dikarya</taxon>
        <taxon>Ascomycota</taxon>
        <taxon>Pezizomycotina</taxon>
        <taxon>Sordariomycetes</taxon>
        <taxon>Sordariomycetidae</taxon>
        <taxon>Sordariales</taxon>
        <taxon>Chaetomiaceae</taxon>
        <taxon>Staphylotrichum</taxon>
    </lineage>
</organism>